<dbReference type="Gene3D" id="3.40.190.10">
    <property type="entry name" value="Periplasmic binding protein-like II"/>
    <property type="match status" value="2"/>
</dbReference>
<proteinExistence type="predicted"/>
<evidence type="ECO:0000313" key="1">
    <source>
        <dbReference type="EMBL" id="GAA4263106.1"/>
    </source>
</evidence>
<organism evidence="1 2">
    <name type="scientific">Dactylosporangium darangshiense</name>
    <dbReference type="NCBI Taxonomy" id="579108"/>
    <lineage>
        <taxon>Bacteria</taxon>
        <taxon>Bacillati</taxon>
        <taxon>Actinomycetota</taxon>
        <taxon>Actinomycetes</taxon>
        <taxon>Micromonosporales</taxon>
        <taxon>Micromonosporaceae</taxon>
        <taxon>Dactylosporangium</taxon>
    </lineage>
</organism>
<gene>
    <name evidence="1" type="ORF">GCM10022255_104650</name>
</gene>
<evidence type="ECO:0000313" key="2">
    <source>
        <dbReference type="Proteomes" id="UP001500620"/>
    </source>
</evidence>
<sequence>MQGRHPHLRPVWLDGASQWSTQTRRVLATLAATALALAGCSAGDLGSSDDSGSGTTISFLADNSDASLKTAQGVADAFNAKHAGVTVKVETRPQGTEGDNVVKTRLSTGDMTDVFMYNSGSLFQALKPEQNLAPISDQPYVGDLDNTFKSTVSAGGKVYGVPFGGATGGGILYNKAVYTKLGLQVPKTWADFMANNAKIKAAGIAPVVQTYQDTWTSQLIVLADFHNVAAAAPDFAEQYTAGKAKYATTPAALKSFQRLQEVHDAGYLTTDFASTKLEAGIKHLADGTGAHYPMLTFAVGTLVSQSPDKVGDIGFFALPGDDAAKNGLTVWEPAGVYIPKTTSGPKLDAARKFLQFVASKDGCDAMAKATTPFGPFLVKGCTLPADVAAPIKDMQPYFDNGANSPALEFLSPVKGPSLEQITVEVGSGIRKAPDGAALYDQDVKKQAQQLGLPGW</sequence>
<dbReference type="InterPro" id="IPR006059">
    <property type="entry name" value="SBP"/>
</dbReference>
<dbReference type="RefSeq" id="WP_345141805.1">
    <property type="nucleotide sequence ID" value="NZ_BAABAT010000061.1"/>
</dbReference>
<accession>A0ABP8DT28</accession>
<comment type="caution">
    <text evidence="1">The sequence shown here is derived from an EMBL/GenBank/DDBJ whole genome shotgun (WGS) entry which is preliminary data.</text>
</comment>
<dbReference type="PANTHER" id="PTHR43649">
    <property type="entry name" value="ARABINOSE-BINDING PROTEIN-RELATED"/>
    <property type="match status" value="1"/>
</dbReference>
<keyword evidence="2" id="KW-1185">Reference proteome</keyword>
<dbReference type="Proteomes" id="UP001500620">
    <property type="component" value="Unassembled WGS sequence"/>
</dbReference>
<dbReference type="Pfam" id="PF01547">
    <property type="entry name" value="SBP_bac_1"/>
    <property type="match status" value="1"/>
</dbReference>
<reference evidence="2" key="1">
    <citation type="journal article" date="2019" name="Int. J. Syst. Evol. Microbiol.">
        <title>The Global Catalogue of Microorganisms (GCM) 10K type strain sequencing project: providing services to taxonomists for standard genome sequencing and annotation.</title>
        <authorList>
            <consortium name="The Broad Institute Genomics Platform"/>
            <consortium name="The Broad Institute Genome Sequencing Center for Infectious Disease"/>
            <person name="Wu L."/>
            <person name="Ma J."/>
        </authorList>
    </citation>
    <scope>NUCLEOTIDE SEQUENCE [LARGE SCALE GENOMIC DNA]</scope>
    <source>
        <strain evidence="2">JCM 17441</strain>
    </source>
</reference>
<dbReference type="EMBL" id="BAABAT010000061">
    <property type="protein sequence ID" value="GAA4263106.1"/>
    <property type="molecule type" value="Genomic_DNA"/>
</dbReference>
<protein>
    <submittedName>
        <fullName evidence="1">Extracellular solute-binding protein</fullName>
    </submittedName>
</protein>
<dbReference type="InterPro" id="IPR050490">
    <property type="entry name" value="Bact_solute-bd_prot1"/>
</dbReference>
<dbReference type="SUPFAM" id="SSF53850">
    <property type="entry name" value="Periplasmic binding protein-like II"/>
    <property type="match status" value="1"/>
</dbReference>
<name>A0ABP8DT28_9ACTN</name>